<feature type="region of interest" description="Disordered" evidence="1">
    <location>
        <begin position="31"/>
        <end position="69"/>
    </location>
</feature>
<dbReference type="InParanoid" id="C7PXN3"/>
<dbReference type="Proteomes" id="UP000000851">
    <property type="component" value="Chromosome"/>
</dbReference>
<accession>C7PXN3</accession>
<sequence length="69" mass="7551" precursor="true">MYAGGLLAALLILGLVLVVTSLAMVISEPRAIKEPRTRENPSDITRRLRAQGTQRGRRRTDSTSDDAKS</sequence>
<keyword evidence="3" id="KW-1185">Reference proteome</keyword>
<dbReference type="AlphaFoldDB" id="C7PXN3"/>
<gene>
    <name evidence="2" type="ordered locus">Caci_2568</name>
</gene>
<proteinExistence type="predicted"/>
<dbReference type="EMBL" id="CP001700">
    <property type="protein sequence ID" value="ACU71486.1"/>
    <property type="molecule type" value="Genomic_DNA"/>
</dbReference>
<name>C7PXN3_CATAD</name>
<organism evidence="2 3">
    <name type="scientific">Catenulispora acidiphila (strain DSM 44928 / JCM 14897 / NBRC 102108 / NRRL B-24433 / ID139908)</name>
    <dbReference type="NCBI Taxonomy" id="479433"/>
    <lineage>
        <taxon>Bacteria</taxon>
        <taxon>Bacillati</taxon>
        <taxon>Actinomycetota</taxon>
        <taxon>Actinomycetes</taxon>
        <taxon>Catenulisporales</taxon>
        <taxon>Catenulisporaceae</taxon>
        <taxon>Catenulispora</taxon>
    </lineage>
</organism>
<evidence type="ECO:0000313" key="2">
    <source>
        <dbReference type="EMBL" id="ACU71486.1"/>
    </source>
</evidence>
<dbReference type="HOGENOM" id="CLU_2768235_0_0_11"/>
<evidence type="ECO:0000256" key="1">
    <source>
        <dbReference type="SAM" id="MobiDB-lite"/>
    </source>
</evidence>
<reference evidence="2 3" key="1">
    <citation type="journal article" date="2009" name="Stand. Genomic Sci.">
        <title>Complete genome sequence of Catenulispora acidiphila type strain (ID 139908).</title>
        <authorList>
            <person name="Copeland A."/>
            <person name="Lapidus A."/>
            <person name="Glavina Del Rio T."/>
            <person name="Nolan M."/>
            <person name="Lucas S."/>
            <person name="Chen F."/>
            <person name="Tice H."/>
            <person name="Cheng J.F."/>
            <person name="Bruce D."/>
            <person name="Goodwin L."/>
            <person name="Pitluck S."/>
            <person name="Mikhailova N."/>
            <person name="Pati A."/>
            <person name="Ivanova N."/>
            <person name="Mavromatis K."/>
            <person name="Chen A."/>
            <person name="Palaniappan K."/>
            <person name="Chain P."/>
            <person name="Land M."/>
            <person name="Hauser L."/>
            <person name="Chang Y.J."/>
            <person name="Jeffries C.D."/>
            <person name="Chertkov O."/>
            <person name="Brettin T."/>
            <person name="Detter J.C."/>
            <person name="Han C."/>
            <person name="Ali Z."/>
            <person name="Tindall B.J."/>
            <person name="Goker M."/>
            <person name="Bristow J."/>
            <person name="Eisen J.A."/>
            <person name="Markowitz V."/>
            <person name="Hugenholtz P."/>
            <person name="Kyrpides N.C."/>
            <person name="Klenk H.P."/>
        </authorList>
    </citation>
    <scope>NUCLEOTIDE SEQUENCE [LARGE SCALE GENOMIC DNA]</scope>
    <source>
        <strain evidence="3">DSM 44928 / JCM 14897 / NBRC 102108 / NRRL B-24433 / ID139908</strain>
    </source>
</reference>
<dbReference type="RefSeq" id="WP_012786779.1">
    <property type="nucleotide sequence ID" value="NC_013131.1"/>
</dbReference>
<feature type="compositionally biased region" description="Basic and acidic residues" evidence="1">
    <location>
        <begin position="31"/>
        <end position="46"/>
    </location>
</feature>
<dbReference type="KEGG" id="cai:Caci_2568"/>
<feature type="compositionally biased region" description="Basic and acidic residues" evidence="1">
    <location>
        <begin position="59"/>
        <end position="69"/>
    </location>
</feature>
<protein>
    <submittedName>
        <fullName evidence="2">Uncharacterized protein</fullName>
    </submittedName>
</protein>
<evidence type="ECO:0000313" key="3">
    <source>
        <dbReference type="Proteomes" id="UP000000851"/>
    </source>
</evidence>